<dbReference type="InterPro" id="IPR007592">
    <property type="entry name" value="GEBP"/>
</dbReference>
<dbReference type="EMBL" id="PNBA02000010">
    <property type="protein sequence ID" value="KAG6411835.1"/>
    <property type="molecule type" value="Genomic_DNA"/>
</dbReference>
<comment type="similarity">
    <text evidence="1">Belongs to the GeBP family.</text>
</comment>
<feature type="compositionally biased region" description="Polar residues" evidence="2">
    <location>
        <begin position="535"/>
        <end position="545"/>
    </location>
</feature>
<dbReference type="Pfam" id="PF04504">
    <property type="entry name" value="GeBP-like_DBD"/>
    <property type="match status" value="1"/>
</dbReference>
<feature type="domain" description="Glabrous enhancer-binding protein-like DBD" evidence="3">
    <location>
        <begin position="133"/>
        <end position="225"/>
    </location>
</feature>
<feature type="compositionally biased region" description="Basic and acidic residues" evidence="2">
    <location>
        <begin position="108"/>
        <end position="130"/>
    </location>
</feature>
<evidence type="ECO:0000256" key="1">
    <source>
        <dbReference type="ARBA" id="ARBA00010820"/>
    </source>
</evidence>
<feature type="compositionally biased region" description="Acidic residues" evidence="2">
    <location>
        <begin position="11"/>
        <end position="25"/>
    </location>
</feature>
<dbReference type="Proteomes" id="UP000298416">
    <property type="component" value="Unassembled WGS sequence"/>
</dbReference>
<feature type="compositionally biased region" description="Polar residues" evidence="2">
    <location>
        <begin position="460"/>
        <end position="474"/>
    </location>
</feature>
<feature type="region of interest" description="Disordered" evidence="2">
    <location>
        <begin position="488"/>
        <end position="545"/>
    </location>
</feature>
<keyword evidence="5" id="KW-1185">Reference proteome</keyword>
<evidence type="ECO:0000313" key="5">
    <source>
        <dbReference type="Proteomes" id="UP000298416"/>
    </source>
</evidence>
<feature type="compositionally biased region" description="Low complexity" evidence="2">
    <location>
        <begin position="436"/>
        <end position="459"/>
    </location>
</feature>
<comment type="caution">
    <text evidence="4">The sequence shown here is derived from an EMBL/GenBank/DDBJ whole genome shotgun (WGS) entry which is preliminary data.</text>
</comment>
<feature type="compositionally biased region" description="Acidic residues" evidence="2">
    <location>
        <begin position="57"/>
        <end position="70"/>
    </location>
</feature>
<feature type="region of interest" description="Disordered" evidence="2">
    <location>
        <begin position="1"/>
        <end position="130"/>
    </location>
</feature>
<reference evidence="4" key="1">
    <citation type="submission" date="2018-01" db="EMBL/GenBank/DDBJ databases">
        <authorList>
            <person name="Mao J.F."/>
        </authorList>
    </citation>
    <scope>NUCLEOTIDE SEQUENCE</scope>
    <source>
        <strain evidence="4">Huo1</strain>
        <tissue evidence="4">Leaf</tissue>
    </source>
</reference>
<protein>
    <recommendedName>
        <fullName evidence="3">Glabrous enhancer-binding protein-like DBD domain-containing protein</fullName>
    </recommendedName>
</protein>
<feature type="compositionally biased region" description="Basic and acidic residues" evidence="2">
    <location>
        <begin position="489"/>
        <end position="498"/>
    </location>
</feature>
<dbReference type="PANTHER" id="PTHR31662:SF33">
    <property type="entry name" value="DNA-BINDING STOREKEEPER PROTEIN TRANSCRIPTIONAL REGULATOR-LIKE PROTEIN"/>
    <property type="match status" value="1"/>
</dbReference>
<evidence type="ECO:0000256" key="2">
    <source>
        <dbReference type="SAM" id="MobiDB-lite"/>
    </source>
</evidence>
<evidence type="ECO:0000259" key="3">
    <source>
        <dbReference type="Pfam" id="PF04504"/>
    </source>
</evidence>
<dbReference type="PANTHER" id="PTHR31662">
    <property type="entry name" value="BNAANNG10740D PROTEIN-RELATED"/>
    <property type="match status" value="1"/>
</dbReference>
<feature type="region of interest" description="Disordered" evidence="2">
    <location>
        <begin position="427"/>
        <end position="474"/>
    </location>
</feature>
<dbReference type="GO" id="GO:0005634">
    <property type="term" value="C:nucleus"/>
    <property type="evidence" value="ECO:0007669"/>
    <property type="project" value="TreeGrafter"/>
</dbReference>
<dbReference type="InterPro" id="IPR053932">
    <property type="entry name" value="GeBP-like_DBD"/>
</dbReference>
<feature type="compositionally biased region" description="Basic residues" evidence="2">
    <location>
        <begin position="499"/>
        <end position="515"/>
    </location>
</feature>
<dbReference type="GO" id="GO:0006355">
    <property type="term" value="P:regulation of DNA-templated transcription"/>
    <property type="evidence" value="ECO:0007669"/>
    <property type="project" value="InterPro"/>
</dbReference>
<accession>A0A8X8XDZ4</accession>
<organism evidence="4">
    <name type="scientific">Salvia splendens</name>
    <name type="common">Scarlet sage</name>
    <dbReference type="NCBI Taxonomy" id="180675"/>
    <lineage>
        <taxon>Eukaryota</taxon>
        <taxon>Viridiplantae</taxon>
        <taxon>Streptophyta</taxon>
        <taxon>Embryophyta</taxon>
        <taxon>Tracheophyta</taxon>
        <taxon>Spermatophyta</taxon>
        <taxon>Magnoliopsida</taxon>
        <taxon>eudicotyledons</taxon>
        <taxon>Gunneridae</taxon>
        <taxon>Pentapetalae</taxon>
        <taxon>asterids</taxon>
        <taxon>lamiids</taxon>
        <taxon>Lamiales</taxon>
        <taxon>Lamiaceae</taxon>
        <taxon>Nepetoideae</taxon>
        <taxon>Mentheae</taxon>
        <taxon>Salviinae</taxon>
        <taxon>Salvia</taxon>
        <taxon>Salvia subgen. Calosphace</taxon>
        <taxon>core Calosphace</taxon>
    </lineage>
</organism>
<gene>
    <name evidence="4" type="ORF">SASPL_129919</name>
</gene>
<reference evidence="4" key="2">
    <citation type="submission" date="2020-08" db="EMBL/GenBank/DDBJ databases">
        <title>Plant Genome Project.</title>
        <authorList>
            <person name="Zhang R.-G."/>
        </authorList>
    </citation>
    <scope>NUCLEOTIDE SEQUENCE</scope>
    <source>
        <strain evidence="4">Huo1</strain>
        <tissue evidence="4">Leaf</tissue>
    </source>
</reference>
<dbReference type="AlphaFoldDB" id="A0A8X8XDZ4"/>
<evidence type="ECO:0000313" key="4">
    <source>
        <dbReference type="EMBL" id="KAG6411835.1"/>
    </source>
</evidence>
<sequence length="545" mass="62246">MSRNREIMSDSSEEDDEVASEEESDSGLKLQQTQSVMMARQQLPPPSPTPSSSSSSSEEEESETESDSDPDLMHRPLASKPVVVETQLKPAVRTIPATNSSDAADVVTPKRDIKNNTKKSAEPEASERKSNLFQRIWSEDDEIVILKGMIHYLAKYRTDPTQDINTFYSFIKEDLQVDGTRTQLIDKIRRMRRKFEKKIKNGKEPMTFSKPHEKNVYDLSKQIWGNKEKETEVKKESEAVVEKKRKRVDLNYRGAMTVEEKMMMFGGDLFEPGEGLKGEKEWKKLRVEEFQNYLKQLEIRVAQTKLVLAAMMKHSYKSVEKCPSNNSNQIQQPIWSKSAEKSARTEREAISRTRSANLERVRGEEERCRDLRRSMSEKCRKRVEEEMSRRWRPRKIYGDLKKVKQPISPGGKLAEFLNSFFAGGNMKKSKIDGDVSPSLKSRNSSKCSSASSFSRSCLSKTPSSRGNHSTSANRSVRFSPVSVIVVKDGLVKHEQHQKRDQRRAHGARHGSKPPRRGGGEVSAEELSEEKSKSSRLTQGFRSRFR</sequence>
<proteinExistence type="inferred from homology"/>
<name>A0A8X8XDZ4_SALSN</name>